<protein>
    <submittedName>
        <fullName evidence="2">Uncharacterized protein</fullName>
    </submittedName>
</protein>
<organism evidence="2 3">
    <name type="scientific">Gossypium arboreum</name>
    <name type="common">Tree cotton</name>
    <name type="synonym">Gossypium nanking</name>
    <dbReference type="NCBI Taxonomy" id="29729"/>
    <lineage>
        <taxon>Eukaryota</taxon>
        <taxon>Viridiplantae</taxon>
        <taxon>Streptophyta</taxon>
        <taxon>Embryophyta</taxon>
        <taxon>Tracheophyta</taxon>
        <taxon>Spermatophyta</taxon>
        <taxon>Magnoliopsida</taxon>
        <taxon>eudicotyledons</taxon>
        <taxon>Gunneridae</taxon>
        <taxon>Pentapetalae</taxon>
        <taxon>rosids</taxon>
        <taxon>malvids</taxon>
        <taxon>Malvales</taxon>
        <taxon>Malvaceae</taxon>
        <taxon>Malvoideae</taxon>
        <taxon>Gossypium</taxon>
    </lineage>
</organism>
<feature type="region of interest" description="Disordered" evidence="1">
    <location>
        <begin position="71"/>
        <end position="99"/>
    </location>
</feature>
<dbReference type="EMBL" id="JARKNE010000007">
    <property type="protein sequence ID" value="KAK5818441.1"/>
    <property type="molecule type" value="Genomic_DNA"/>
</dbReference>
<reference evidence="2 3" key="1">
    <citation type="submission" date="2023-03" db="EMBL/GenBank/DDBJ databases">
        <title>WGS of Gossypium arboreum.</title>
        <authorList>
            <person name="Yu D."/>
        </authorList>
    </citation>
    <scope>NUCLEOTIDE SEQUENCE [LARGE SCALE GENOMIC DNA]</scope>
    <source>
        <tissue evidence="2">Leaf</tissue>
    </source>
</reference>
<comment type="caution">
    <text evidence="2">The sequence shown here is derived from an EMBL/GenBank/DDBJ whole genome shotgun (WGS) entry which is preliminary data.</text>
</comment>
<feature type="compositionally biased region" description="Basic and acidic residues" evidence="1">
    <location>
        <begin position="79"/>
        <end position="93"/>
    </location>
</feature>
<evidence type="ECO:0000256" key="1">
    <source>
        <dbReference type="SAM" id="MobiDB-lite"/>
    </source>
</evidence>
<dbReference type="Proteomes" id="UP001358586">
    <property type="component" value="Chromosome 7"/>
</dbReference>
<proteinExistence type="predicted"/>
<evidence type="ECO:0000313" key="3">
    <source>
        <dbReference type="Proteomes" id="UP001358586"/>
    </source>
</evidence>
<name>A0ABR0PB76_GOSAR</name>
<sequence length="146" mass="15365">MEKESSVDSEVSVGGISGEKSNVVVVASLRNFKLRVNKKRDGVSLVDAGHGSNVGLGLSRGPVMSDNLGSFGVESLGRNPKDSLDKSMGKRPIEMGGLIKNNRGPIAKIPISNLSSSVFAGSKQEGLQRNISIDDVSIQGNLESRD</sequence>
<accession>A0ABR0PB76</accession>
<keyword evidence="3" id="KW-1185">Reference proteome</keyword>
<evidence type="ECO:0000313" key="2">
    <source>
        <dbReference type="EMBL" id="KAK5818441.1"/>
    </source>
</evidence>
<gene>
    <name evidence="2" type="ORF">PVK06_023378</name>
</gene>